<gene>
    <name evidence="1" type="ORF">S01H4_34397</name>
</gene>
<evidence type="ECO:0000313" key="1">
    <source>
        <dbReference type="EMBL" id="GAG87158.1"/>
    </source>
</evidence>
<dbReference type="Gene3D" id="3.30.1050.10">
    <property type="entry name" value="SCP2 sterol-binding domain"/>
    <property type="match status" value="1"/>
</dbReference>
<protein>
    <recommendedName>
        <fullName evidence="2">SCP2 domain-containing protein</fullName>
    </recommendedName>
</protein>
<proteinExistence type="predicted"/>
<organism evidence="1">
    <name type="scientific">marine sediment metagenome</name>
    <dbReference type="NCBI Taxonomy" id="412755"/>
    <lineage>
        <taxon>unclassified sequences</taxon>
        <taxon>metagenomes</taxon>
        <taxon>ecological metagenomes</taxon>
    </lineage>
</organism>
<comment type="caution">
    <text evidence="1">The sequence shown here is derived from an EMBL/GenBank/DDBJ whole genome shotgun (WGS) entry which is preliminary data.</text>
</comment>
<evidence type="ECO:0008006" key="2">
    <source>
        <dbReference type="Google" id="ProtNLM"/>
    </source>
</evidence>
<accession>X1BSI9</accession>
<dbReference type="EMBL" id="BART01018196">
    <property type="protein sequence ID" value="GAG87158.1"/>
    <property type="molecule type" value="Genomic_DNA"/>
</dbReference>
<name>X1BSI9_9ZZZZ</name>
<dbReference type="InterPro" id="IPR036527">
    <property type="entry name" value="SCP2_sterol-bd_dom_sf"/>
</dbReference>
<sequence length="150" mass="17494">MIDSNTILMILNSLESPKNSFKSTIDKFIKIAIKIANDSDDIRDELELYHDIIYHIYIFDADYNIWIKKKGTSLSFNNSIYEENSENVDILHFLLSKNLMKKILMRKVQVPDAFMRGLIKINGNISSAIHARNLWKTFLACMDYLAEKKE</sequence>
<reference evidence="1" key="1">
    <citation type="journal article" date="2014" name="Front. Microbiol.">
        <title>High frequency of phylogenetically diverse reductive dehalogenase-homologous genes in deep subseafloor sedimentary metagenomes.</title>
        <authorList>
            <person name="Kawai M."/>
            <person name="Futagami T."/>
            <person name="Toyoda A."/>
            <person name="Takaki Y."/>
            <person name="Nishi S."/>
            <person name="Hori S."/>
            <person name="Arai W."/>
            <person name="Tsubouchi T."/>
            <person name="Morono Y."/>
            <person name="Uchiyama I."/>
            <person name="Ito T."/>
            <person name="Fujiyama A."/>
            <person name="Inagaki F."/>
            <person name="Takami H."/>
        </authorList>
    </citation>
    <scope>NUCLEOTIDE SEQUENCE</scope>
    <source>
        <strain evidence="1">Expedition CK06-06</strain>
    </source>
</reference>
<dbReference type="SUPFAM" id="SSF55718">
    <property type="entry name" value="SCP-like"/>
    <property type="match status" value="1"/>
</dbReference>
<dbReference type="AlphaFoldDB" id="X1BSI9"/>